<dbReference type="SUPFAM" id="SSF53383">
    <property type="entry name" value="PLP-dependent transferases"/>
    <property type="match status" value="1"/>
</dbReference>
<proteinExistence type="predicted"/>
<keyword evidence="2" id="KW-0663">Pyridoxal phosphate</keyword>
<dbReference type="Gene3D" id="3.40.640.10">
    <property type="entry name" value="Type I PLP-dependent aspartate aminotransferase-like (Major domain)"/>
    <property type="match status" value="2"/>
</dbReference>
<organism evidence="5 6">
    <name type="scientific">Apiospora rasikravindrae</name>
    <dbReference type="NCBI Taxonomy" id="990691"/>
    <lineage>
        <taxon>Eukaryota</taxon>
        <taxon>Fungi</taxon>
        <taxon>Dikarya</taxon>
        <taxon>Ascomycota</taxon>
        <taxon>Pezizomycotina</taxon>
        <taxon>Sordariomycetes</taxon>
        <taxon>Xylariomycetidae</taxon>
        <taxon>Amphisphaeriales</taxon>
        <taxon>Apiosporaceae</taxon>
        <taxon>Apiospora</taxon>
    </lineage>
</organism>
<dbReference type="PANTHER" id="PTHR42735">
    <property type="match status" value="1"/>
</dbReference>
<feature type="region of interest" description="Disordered" evidence="4">
    <location>
        <begin position="979"/>
        <end position="1020"/>
    </location>
</feature>
<dbReference type="InterPro" id="IPR015421">
    <property type="entry name" value="PyrdxlP-dep_Trfase_major"/>
</dbReference>
<sequence length="1121" mass="125099">MASKREAPNGISRPQDRSGNTVYNMTATHEDKSHQIISSYFIGPQAENLSYFRDNIRVVLDELESARHDYFPGDGKFISDKTQKTPAFTQSQDKLKTAVQKASKIIARASIPFWSPRYQGHMCTDMSMASLLGYFMTMLYNPNNVAIEASPVSTVAEIEVGEQLCNLFGYNTQEDNPEAPTAWGHVTCGGTGRYVLNKDTSTISHQKTYHTKARNLKFYPLALRKAFEPNQKLNFLSEDFHVETCQGKRKLFTHMSNWELLNLKPSDILDLPDRLYLEHGVSNAFLSEIMNEFTIQSTGKDELERELGLTKPCQYMLSTTRHYSWPKGAAICGLGSDNVIGIPVDLGARLDLGELEKRLRRNLKEYQPVLAVVAIIGSTEEGAVDRLSGILALRKQLQTEGLSFLVHADAAWGGYFCSMLPKDYQPGDCTNLPTELGAADGFVPDSSLRVETQEDLYAMRFADSITVDPHKAGYITYPAGGLCYRDGRMRFLVTWTSPYLSRGSVTSIGIYGVEGSKPGAAAMSTWLANKTIGLNPEGYGALLGEVTWTCTRLSAEWASLTNPQSPFTCVPFNMLPSELSTPTSEAKIEAEKTRIRHEIVNRTNAEIVAVDATRPDDGEYSKAMMLMRALGSDLNINAFALNFRHEDGSLNKDIEEANYLMQRVVRAFSVESPGDDPTQIPLFLTSTEFSDELYGKCKENFVRRLGLSPSTQDLMVLRNVVMSPFPTDQNFIRKLAETFYDVVARETEIVRQRNKFAPDIHKFLIQGVAKIYLIHLPMFHEANHRRQLIVSASFNAAAKTKYDAMKLANPKEPLILVTKQKIMLKDVFKRSGKFQANIMTKASGIILQDIEVDVSLKEKIVSRPLKSKRRLDKYPATYMPFYLYGSASEANIDHVIVRAPNTQLSAGRCKLDFYQEVESTIWEEDLVLLMENVREEPMQPFPPNSEIGSKNGAIVAHDSYHAAATKVAAKQAKKLNNLSDGVENGLSDGMTNGASNGPKSGQDGNGAQAPSHDEDSEPRLHTAAKVVTSETRSASARGSEFFFRPGATFQVSVWKDPRRKADKTFDIKTLETPDNFVGRGTLTLGDSVYVDSEAMNADRFKKVENINEWRHEFDQIGKELV</sequence>
<dbReference type="Proteomes" id="UP001444661">
    <property type="component" value="Unassembled WGS sequence"/>
</dbReference>
<feature type="region of interest" description="Disordered" evidence="4">
    <location>
        <begin position="1"/>
        <end position="21"/>
    </location>
</feature>
<dbReference type="PANTHER" id="PTHR42735:SF4">
    <property type="entry name" value="PYRIDOXAL PHOSPHATE-DEPENDENT DECARBOXYLASE FAMILY PROTEIN"/>
    <property type="match status" value="1"/>
</dbReference>
<dbReference type="EMBL" id="JAQQWK010000003">
    <property type="protein sequence ID" value="KAK8044662.1"/>
    <property type="molecule type" value="Genomic_DNA"/>
</dbReference>
<keyword evidence="6" id="KW-1185">Reference proteome</keyword>
<evidence type="ECO:0000256" key="4">
    <source>
        <dbReference type="SAM" id="MobiDB-lite"/>
    </source>
</evidence>
<comment type="caution">
    <text evidence="5">The sequence shown here is derived from an EMBL/GenBank/DDBJ whole genome shotgun (WGS) entry which is preliminary data.</text>
</comment>
<name>A0ABR1TE41_9PEZI</name>
<feature type="compositionally biased region" description="Polar residues" evidence="4">
    <location>
        <begin position="989"/>
        <end position="999"/>
    </location>
</feature>
<evidence type="ECO:0000313" key="6">
    <source>
        <dbReference type="Proteomes" id="UP001444661"/>
    </source>
</evidence>
<comment type="cofactor">
    <cofactor evidence="1">
        <name>pyridoxal 5'-phosphate</name>
        <dbReference type="ChEBI" id="CHEBI:597326"/>
    </cofactor>
</comment>
<gene>
    <name evidence="5" type="ORF">PG993_004686</name>
</gene>
<dbReference type="Pfam" id="PF00282">
    <property type="entry name" value="Pyridoxal_deC"/>
    <property type="match status" value="1"/>
</dbReference>
<evidence type="ECO:0000256" key="3">
    <source>
        <dbReference type="ARBA" id="ARBA00023239"/>
    </source>
</evidence>
<dbReference type="InterPro" id="IPR002129">
    <property type="entry name" value="PyrdxlP-dep_de-COase"/>
</dbReference>
<protein>
    <submittedName>
        <fullName evidence="5">Pyridoxal-dependent decarboxylase conserved domain protein</fullName>
    </submittedName>
</protein>
<dbReference type="InterPro" id="IPR015424">
    <property type="entry name" value="PyrdxlP-dep_Trfase"/>
</dbReference>
<evidence type="ECO:0000256" key="1">
    <source>
        <dbReference type="ARBA" id="ARBA00001933"/>
    </source>
</evidence>
<dbReference type="InterPro" id="IPR050477">
    <property type="entry name" value="GrpII_AminoAcid_Decarb"/>
</dbReference>
<keyword evidence="3" id="KW-0456">Lyase</keyword>
<feature type="compositionally biased region" description="Basic and acidic residues" evidence="4">
    <location>
        <begin position="1011"/>
        <end position="1020"/>
    </location>
</feature>
<evidence type="ECO:0000256" key="2">
    <source>
        <dbReference type="ARBA" id="ARBA00022898"/>
    </source>
</evidence>
<reference evidence="5 6" key="1">
    <citation type="submission" date="2023-01" db="EMBL/GenBank/DDBJ databases">
        <title>Analysis of 21 Apiospora genomes using comparative genomics revels a genus with tremendous synthesis potential of carbohydrate active enzymes and secondary metabolites.</title>
        <authorList>
            <person name="Sorensen T."/>
        </authorList>
    </citation>
    <scope>NUCLEOTIDE SEQUENCE [LARGE SCALE GENOMIC DNA]</scope>
    <source>
        <strain evidence="5 6">CBS 33761</strain>
    </source>
</reference>
<accession>A0ABR1TE41</accession>
<evidence type="ECO:0000313" key="5">
    <source>
        <dbReference type="EMBL" id="KAK8044662.1"/>
    </source>
</evidence>